<gene>
    <name evidence="4" type="primary">yddE</name>
    <name evidence="4" type="ORF">ERS852406_02495</name>
</gene>
<dbReference type="RefSeq" id="WP_055228213.1">
    <property type="nucleotide sequence ID" value="NZ_CAXSRP010000011.1"/>
</dbReference>
<dbReference type="GO" id="GO:0016853">
    <property type="term" value="F:isomerase activity"/>
    <property type="evidence" value="ECO:0007669"/>
    <property type="project" value="UniProtKB-KW"/>
</dbReference>
<dbReference type="NCBIfam" id="TIGR00654">
    <property type="entry name" value="PhzF_family"/>
    <property type="match status" value="1"/>
</dbReference>
<feature type="active site" evidence="3">
    <location>
        <position position="49"/>
    </location>
</feature>
<proteinExistence type="inferred from homology"/>
<dbReference type="Gene3D" id="3.10.310.10">
    <property type="entry name" value="Diaminopimelate Epimerase, Chain A, domain 1"/>
    <property type="match status" value="2"/>
</dbReference>
<dbReference type="PIRSF" id="PIRSF016184">
    <property type="entry name" value="PhzC_PhzF"/>
    <property type="match status" value="1"/>
</dbReference>
<accession>A0A174GYK4</accession>
<dbReference type="PANTHER" id="PTHR13774:SF17">
    <property type="entry name" value="PHENAZINE BIOSYNTHESIS-LIKE DOMAIN-CONTAINING PROTEIN"/>
    <property type="match status" value="1"/>
</dbReference>
<dbReference type="EC" id="5.1.-.-" evidence="4"/>
<dbReference type="SUPFAM" id="SSF54506">
    <property type="entry name" value="Diaminopimelate epimerase-like"/>
    <property type="match status" value="1"/>
</dbReference>
<evidence type="ECO:0000256" key="2">
    <source>
        <dbReference type="ARBA" id="ARBA00023235"/>
    </source>
</evidence>
<dbReference type="EMBL" id="CYYV01000012">
    <property type="protein sequence ID" value="CUO65890.1"/>
    <property type="molecule type" value="Genomic_DNA"/>
</dbReference>
<evidence type="ECO:0000256" key="1">
    <source>
        <dbReference type="ARBA" id="ARBA00008270"/>
    </source>
</evidence>
<keyword evidence="2 4" id="KW-0413">Isomerase</keyword>
<dbReference type="Pfam" id="PF02567">
    <property type="entry name" value="PhzC-PhzF"/>
    <property type="match status" value="1"/>
</dbReference>
<dbReference type="Proteomes" id="UP000095706">
    <property type="component" value="Unassembled WGS sequence"/>
</dbReference>
<comment type="similarity">
    <text evidence="1">Belongs to the PhzF family.</text>
</comment>
<protein>
    <submittedName>
        <fullName evidence="4">Uncharacterized isomerase yddE</fullName>
        <ecNumber evidence="4">5.1.-.-</ecNumber>
    </submittedName>
</protein>
<name>A0A174GYK4_9FIRM</name>
<dbReference type="AlphaFoldDB" id="A0A174GYK4"/>
<evidence type="ECO:0000313" key="4">
    <source>
        <dbReference type="EMBL" id="CUO65890.1"/>
    </source>
</evidence>
<evidence type="ECO:0000313" key="5">
    <source>
        <dbReference type="Proteomes" id="UP000095706"/>
    </source>
</evidence>
<dbReference type="PANTHER" id="PTHR13774">
    <property type="entry name" value="PHENAZINE BIOSYNTHESIS PROTEIN"/>
    <property type="match status" value="1"/>
</dbReference>
<evidence type="ECO:0000256" key="3">
    <source>
        <dbReference type="PIRSR" id="PIRSR016184-1"/>
    </source>
</evidence>
<organism evidence="4 5">
    <name type="scientific">Fusicatenibacter saccharivorans</name>
    <dbReference type="NCBI Taxonomy" id="1150298"/>
    <lineage>
        <taxon>Bacteria</taxon>
        <taxon>Bacillati</taxon>
        <taxon>Bacillota</taxon>
        <taxon>Clostridia</taxon>
        <taxon>Lachnospirales</taxon>
        <taxon>Lachnospiraceae</taxon>
        <taxon>Fusicatenibacter</taxon>
    </lineage>
</organism>
<sequence length="270" mass="29859">MSGTVLKQYIVDAFTDTVFKGNPAAICVLDQWLPDNLMQSITKENNLSETAFTVKNGENYDLRWFTPGGEIDLCGHATLACAYVLMNYYEQGKESVAFSTMSGKLTVVRRGNLYEMDFPAYDLKQIPVTKEMTDAIGIAPKEAYIGRDLLCVFENTSIIKSLAPDLEKVKGLEGLLLQVTARTDGEAYDCISRSFAPKLNVAEDPVCGSGHCHIIPYWAKKLLKNNLVAYQASPRGGVLYCRLEKERVILAGKAALYSQADIYLPEEASN</sequence>
<reference evidence="4 5" key="1">
    <citation type="submission" date="2015-09" db="EMBL/GenBank/DDBJ databases">
        <authorList>
            <consortium name="Pathogen Informatics"/>
        </authorList>
    </citation>
    <scope>NUCLEOTIDE SEQUENCE [LARGE SCALE GENOMIC DNA]</scope>
    <source>
        <strain evidence="4 5">2789STDY5608849</strain>
    </source>
</reference>
<dbReference type="InterPro" id="IPR003719">
    <property type="entry name" value="Phenazine_PhzF-like"/>
</dbReference>
<dbReference type="GO" id="GO:0005737">
    <property type="term" value="C:cytoplasm"/>
    <property type="evidence" value="ECO:0007669"/>
    <property type="project" value="TreeGrafter"/>
</dbReference>